<name>A0A1G2KX23_9BACT</name>
<protein>
    <submittedName>
        <fullName evidence="1">Uncharacterized protein</fullName>
    </submittedName>
</protein>
<evidence type="ECO:0000313" key="2">
    <source>
        <dbReference type="Proteomes" id="UP000177811"/>
    </source>
</evidence>
<dbReference type="AlphaFoldDB" id="A0A1G2KX23"/>
<dbReference type="Proteomes" id="UP000177811">
    <property type="component" value="Unassembled WGS sequence"/>
</dbReference>
<reference evidence="1 2" key="1">
    <citation type="journal article" date="2016" name="Nat. Commun.">
        <title>Thousands of microbial genomes shed light on interconnected biogeochemical processes in an aquifer system.</title>
        <authorList>
            <person name="Anantharaman K."/>
            <person name="Brown C.T."/>
            <person name="Hug L.A."/>
            <person name="Sharon I."/>
            <person name="Castelle C.J."/>
            <person name="Probst A.J."/>
            <person name="Thomas B.C."/>
            <person name="Singh A."/>
            <person name="Wilkins M.J."/>
            <person name="Karaoz U."/>
            <person name="Brodie E.L."/>
            <person name="Williams K.H."/>
            <person name="Hubbard S.S."/>
            <person name="Banfield J.F."/>
        </authorList>
    </citation>
    <scope>NUCLEOTIDE SEQUENCE [LARGE SCALE GENOMIC DNA]</scope>
</reference>
<gene>
    <name evidence="1" type="ORF">A3C16_01015</name>
</gene>
<proteinExistence type="predicted"/>
<accession>A0A1G2KX23</accession>
<dbReference type="EMBL" id="MHQL01000004">
    <property type="protein sequence ID" value="OHA03958.1"/>
    <property type="molecule type" value="Genomic_DNA"/>
</dbReference>
<sequence length="221" mass="24463">MKILLAIALFGIIGTITYVSIAKPFTKREGEVTFGDLMEESRSNLDHFLATGEKSGPSKLGVISPATYEGTLLVWVTPEERGRIRATATEVPFTAYMLTKVPKGFTLWGSGSSGVENTVPLFQVFFRHENGDLLQTYQYDLKKYLAQYKKTLAEFTKGKEWAVVGDKKIYVPNGRAITEGTYKYAQGATAITDTTIMRVEYTGVTKLSVEDLTALVASFEK</sequence>
<comment type="caution">
    <text evidence="1">The sequence shown here is derived from an EMBL/GenBank/DDBJ whole genome shotgun (WGS) entry which is preliminary data.</text>
</comment>
<evidence type="ECO:0000313" key="1">
    <source>
        <dbReference type="EMBL" id="OHA03958.1"/>
    </source>
</evidence>
<organism evidence="1 2">
    <name type="scientific">Candidatus Sungbacteria bacterium RIFCSPHIGHO2_02_FULL_51_29</name>
    <dbReference type="NCBI Taxonomy" id="1802273"/>
    <lineage>
        <taxon>Bacteria</taxon>
        <taxon>Candidatus Sungiibacteriota</taxon>
    </lineage>
</organism>